<evidence type="ECO:0000313" key="6">
    <source>
        <dbReference type="Proteomes" id="UP000027073"/>
    </source>
</evidence>
<sequence length="574" mass="63266">MYIKSLYPQPAPIEDLNFHHSLFGRPDQKDWPDYTLFIDASNGHRRTHREFVTDIYDGATALGASFETGCLGLRGDDGEMVGIMSDNSMEYVSLIHSLIMITTPFALISSYSTPFELKHSLKLSGATCLFVQAKYLPLALAASKEAGISNRRIFVLGGRASGRTSFTELKEHVRNEHIPRISVRPAHRDTLAYLVFSSGTSGLPKAVMISHGNLQYSISQAIVVATGIKAVFTPPPPPTPEGLPIFLAFLPFHHTYGLHAFSFRPFLTPVTVVILPRWNLDLAFTAISKYRITHLPLIPSVIYQIVNSPKAQKADWSSVISINSGAAYLPPDLSEKVPKLLKKEIHVFEGYGMSECTIAAIGQPFPGTLDGKARTIIGSTGLLLPGLEARTVREDGTEADANEPGELWLRGGNIALGYWNNDSATKSTFIDGWLHTGDSFRITEDHYFFFADRAKDTLKVSGSQVSPLEIENVLLEHPDKLLVDATVAGVSGGRTSDEKVPRAWVVLSDAGKKLGPQGVIRALEVWHEANLSKYKWLRGGIEIVNNIPKNPTGKVLRRVLQEKYENKLKKKAKL</sequence>
<dbReference type="InParanoid" id="A0A067NNJ2"/>
<name>A0A067NNJ2_PLEO1</name>
<protein>
    <recommendedName>
        <fullName evidence="7">AMP-dependent synthetase/ligase domain-containing protein</fullName>
    </recommendedName>
</protein>
<reference evidence="6" key="1">
    <citation type="journal article" date="2014" name="Proc. Natl. Acad. Sci. U.S.A.">
        <title>Extensive sampling of basidiomycete genomes demonstrates inadequacy of the white-rot/brown-rot paradigm for wood decay fungi.</title>
        <authorList>
            <person name="Riley R."/>
            <person name="Salamov A.A."/>
            <person name="Brown D.W."/>
            <person name="Nagy L.G."/>
            <person name="Floudas D."/>
            <person name="Held B.W."/>
            <person name="Levasseur A."/>
            <person name="Lombard V."/>
            <person name="Morin E."/>
            <person name="Otillar R."/>
            <person name="Lindquist E.A."/>
            <person name="Sun H."/>
            <person name="LaButti K.M."/>
            <person name="Schmutz J."/>
            <person name="Jabbour D."/>
            <person name="Luo H."/>
            <person name="Baker S.E."/>
            <person name="Pisabarro A.G."/>
            <person name="Walton J.D."/>
            <person name="Blanchette R.A."/>
            <person name="Henrissat B."/>
            <person name="Martin F."/>
            <person name="Cullen D."/>
            <person name="Hibbett D.S."/>
            <person name="Grigoriev I.V."/>
        </authorList>
    </citation>
    <scope>NUCLEOTIDE SEQUENCE [LARGE SCALE GENOMIC DNA]</scope>
    <source>
        <strain evidence="6">PC15</strain>
    </source>
</reference>
<dbReference type="Proteomes" id="UP000027073">
    <property type="component" value="Unassembled WGS sequence"/>
</dbReference>
<dbReference type="PANTHER" id="PTHR24096">
    <property type="entry name" value="LONG-CHAIN-FATTY-ACID--COA LIGASE"/>
    <property type="match status" value="1"/>
</dbReference>
<dbReference type="InterPro" id="IPR045851">
    <property type="entry name" value="AMP-bd_C_sf"/>
</dbReference>
<dbReference type="Gene3D" id="3.40.50.12780">
    <property type="entry name" value="N-terminal domain of ligase-like"/>
    <property type="match status" value="1"/>
</dbReference>
<dbReference type="InterPro" id="IPR042099">
    <property type="entry name" value="ANL_N_sf"/>
</dbReference>
<evidence type="ECO:0000259" key="3">
    <source>
        <dbReference type="Pfam" id="PF00501"/>
    </source>
</evidence>
<evidence type="ECO:0000256" key="2">
    <source>
        <dbReference type="ARBA" id="ARBA00022598"/>
    </source>
</evidence>
<organism evidence="5 6">
    <name type="scientific">Pleurotus ostreatus (strain PC15)</name>
    <name type="common">Oyster mushroom</name>
    <dbReference type="NCBI Taxonomy" id="1137138"/>
    <lineage>
        <taxon>Eukaryota</taxon>
        <taxon>Fungi</taxon>
        <taxon>Dikarya</taxon>
        <taxon>Basidiomycota</taxon>
        <taxon>Agaricomycotina</taxon>
        <taxon>Agaricomycetes</taxon>
        <taxon>Agaricomycetidae</taxon>
        <taxon>Agaricales</taxon>
        <taxon>Pleurotineae</taxon>
        <taxon>Pleurotaceae</taxon>
        <taxon>Pleurotus</taxon>
    </lineage>
</organism>
<dbReference type="HOGENOM" id="CLU_000022_59_2_1"/>
<feature type="domain" description="AMP-binding enzyme C-terminal" evidence="4">
    <location>
        <begin position="469"/>
        <end position="554"/>
    </location>
</feature>
<gene>
    <name evidence="5" type="ORF">PLEOSDRAFT_1066758</name>
</gene>
<dbReference type="Gene3D" id="3.30.300.30">
    <property type="match status" value="1"/>
</dbReference>
<comment type="similarity">
    <text evidence="1">Belongs to the ATP-dependent AMP-binding enzyme family.</text>
</comment>
<dbReference type="GO" id="GO:0016405">
    <property type="term" value="F:CoA-ligase activity"/>
    <property type="evidence" value="ECO:0007669"/>
    <property type="project" value="TreeGrafter"/>
</dbReference>
<dbReference type="OrthoDB" id="1898221at2759"/>
<dbReference type="EMBL" id="KL198010">
    <property type="protein sequence ID" value="KDQ25677.1"/>
    <property type="molecule type" value="Genomic_DNA"/>
</dbReference>
<dbReference type="InterPro" id="IPR000873">
    <property type="entry name" value="AMP-dep_synth/lig_dom"/>
</dbReference>
<dbReference type="Pfam" id="PF13193">
    <property type="entry name" value="AMP-binding_C"/>
    <property type="match status" value="1"/>
</dbReference>
<keyword evidence="2" id="KW-0436">Ligase</keyword>
<dbReference type="Pfam" id="PF00501">
    <property type="entry name" value="AMP-binding"/>
    <property type="match status" value="1"/>
</dbReference>
<evidence type="ECO:0000256" key="1">
    <source>
        <dbReference type="ARBA" id="ARBA00006432"/>
    </source>
</evidence>
<feature type="domain" description="AMP-dependent synthetase/ligase" evidence="3">
    <location>
        <begin position="29"/>
        <end position="419"/>
    </location>
</feature>
<dbReference type="STRING" id="1137138.A0A067NNJ2"/>
<dbReference type="InterPro" id="IPR025110">
    <property type="entry name" value="AMP-bd_C"/>
</dbReference>
<dbReference type="InterPro" id="IPR020845">
    <property type="entry name" value="AMP-binding_CS"/>
</dbReference>
<evidence type="ECO:0008006" key="7">
    <source>
        <dbReference type="Google" id="ProtNLM"/>
    </source>
</evidence>
<dbReference type="PANTHER" id="PTHR24096:SF149">
    <property type="entry name" value="AMP-BINDING DOMAIN-CONTAINING PROTEIN-RELATED"/>
    <property type="match status" value="1"/>
</dbReference>
<dbReference type="AlphaFoldDB" id="A0A067NNJ2"/>
<evidence type="ECO:0000259" key="4">
    <source>
        <dbReference type="Pfam" id="PF13193"/>
    </source>
</evidence>
<evidence type="ECO:0000313" key="5">
    <source>
        <dbReference type="EMBL" id="KDQ25677.1"/>
    </source>
</evidence>
<proteinExistence type="inferred from homology"/>
<dbReference type="SUPFAM" id="SSF56801">
    <property type="entry name" value="Acetyl-CoA synthetase-like"/>
    <property type="match status" value="1"/>
</dbReference>
<dbReference type="VEuPathDB" id="FungiDB:PLEOSDRAFT_1066758"/>
<accession>A0A067NNJ2</accession>
<dbReference type="PROSITE" id="PS00455">
    <property type="entry name" value="AMP_BINDING"/>
    <property type="match status" value="1"/>
</dbReference>